<dbReference type="InterPro" id="IPR010131">
    <property type="entry name" value="MdtP/NodT-like"/>
</dbReference>
<feature type="coiled-coil region" evidence="2">
    <location>
        <begin position="313"/>
        <end position="340"/>
    </location>
</feature>
<evidence type="ECO:0000313" key="4">
    <source>
        <dbReference type="EMBL" id="MBC5615900.1"/>
    </source>
</evidence>
<dbReference type="PANTHER" id="PTHR30203">
    <property type="entry name" value="OUTER MEMBRANE CATION EFFLUX PROTEIN"/>
    <property type="match status" value="1"/>
</dbReference>
<proteinExistence type="inferred from homology"/>
<dbReference type="Gene3D" id="1.20.1600.10">
    <property type="entry name" value="Outer membrane efflux proteins (OEP)"/>
    <property type="match status" value="1"/>
</dbReference>
<evidence type="ECO:0000313" key="5">
    <source>
        <dbReference type="Proteomes" id="UP000636891"/>
    </source>
</evidence>
<sequence length="424" mass="47848">MKKRIILWIALLPGVAAQAQTLHRTECPLGYDQYIGRVWRENLSYAAEKLNVRIADAEVKAAGVFNDPQFGVEYGNNADRRMQMGQSVSAELSKTFSPGKRAARIDLARSEQELSGALLEDYFRNLRAEATLAYLDAVKQAELFRVKQDAYENIRKLAEGDSVKYTLGKITRVDDIQSGLEAGMMYNELLQARTDLHNAFFALNLQTATFDRDTLYVPSGSLHMPERTFDPDRLVQSALDNRADLAAALKDTEVARRALTVARRERNMDFDVSLGVNHNTEVRNEIAPAPRFNGVTVGLSVPLKFSNLNKGTVQAAKYRIQQAEARYRQAELEVQTEVLQNLRQYLSLAEQVRRYETGLLEKAKSVIDGKIYSYDRGETPLLEVLNAQRTYDDLRTAYIETLYDHAAALVELERSAGIWDVVVE</sequence>
<organism evidence="4 5">
    <name type="scientific">Alistipes hominis</name>
    <dbReference type="NCBI Taxonomy" id="2763015"/>
    <lineage>
        <taxon>Bacteria</taxon>
        <taxon>Pseudomonadati</taxon>
        <taxon>Bacteroidota</taxon>
        <taxon>Bacteroidia</taxon>
        <taxon>Bacteroidales</taxon>
        <taxon>Rikenellaceae</taxon>
        <taxon>Alistipes</taxon>
    </lineage>
</organism>
<keyword evidence="2" id="KW-0175">Coiled coil</keyword>
<dbReference type="Pfam" id="PF02321">
    <property type="entry name" value="OEP"/>
    <property type="match status" value="1"/>
</dbReference>
<keyword evidence="5" id="KW-1185">Reference proteome</keyword>
<evidence type="ECO:0000256" key="1">
    <source>
        <dbReference type="ARBA" id="ARBA00007613"/>
    </source>
</evidence>
<dbReference type="InterPro" id="IPR003423">
    <property type="entry name" value="OMP_efflux"/>
</dbReference>
<reference evidence="4 5" key="1">
    <citation type="submission" date="2020-08" db="EMBL/GenBank/DDBJ databases">
        <title>Genome public.</title>
        <authorList>
            <person name="Liu C."/>
            <person name="Sun Q."/>
        </authorList>
    </citation>
    <scope>NUCLEOTIDE SEQUENCE [LARGE SCALE GENOMIC DNA]</scope>
    <source>
        <strain evidence="4 5">New-7</strain>
    </source>
</reference>
<dbReference type="PANTHER" id="PTHR30203:SF24">
    <property type="entry name" value="BLR4935 PROTEIN"/>
    <property type="match status" value="1"/>
</dbReference>
<keyword evidence="3" id="KW-0732">Signal</keyword>
<evidence type="ECO:0000256" key="2">
    <source>
        <dbReference type="SAM" id="Coils"/>
    </source>
</evidence>
<comment type="caution">
    <text evidence="4">The sequence shown here is derived from an EMBL/GenBank/DDBJ whole genome shotgun (WGS) entry which is preliminary data.</text>
</comment>
<feature type="chain" id="PRO_5046383129" evidence="3">
    <location>
        <begin position="20"/>
        <end position="424"/>
    </location>
</feature>
<feature type="signal peptide" evidence="3">
    <location>
        <begin position="1"/>
        <end position="19"/>
    </location>
</feature>
<dbReference type="Proteomes" id="UP000636891">
    <property type="component" value="Unassembled WGS sequence"/>
</dbReference>
<dbReference type="EMBL" id="JACOOK010000001">
    <property type="protein sequence ID" value="MBC5615900.1"/>
    <property type="molecule type" value="Genomic_DNA"/>
</dbReference>
<comment type="similarity">
    <text evidence="1">Belongs to the outer membrane factor (OMF) (TC 1.B.17) family.</text>
</comment>
<evidence type="ECO:0000256" key="3">
    <source>
        <dbReference type="SAM" id="SignalP"/>
    </source>
</evidence>
<accession>A0ABR7CKY7</accession>
<dbReference type="SUPFAM" id="SSF56954">
    <property type="entry name" value="Outer membrane efflux proteins (OEP)"/>
    <property type="match status" value="1"/>
</dbReference>
<dbReference type="RefSeq" id="WP_101571259.1">
    <property type="nucleotide sequence ID" value="NZ_JACOOK010000001.1"/>
</dbReference>
<name>A0ABR7CKY7_9BACT</name>
<protein>
    <submittedName>
        <fullName evidence="4">TolC family protein</fullName>
    </submittedName>
</protein>
<gene>
    <name evidence="4" type="ORF">H8S08_02545</name>
</gene>